<reference evidence="2" key="1">
    <citation type="submission" date="2022-07" db="EMBL/GenBank/DDBJ databases">
        <authorList>
            <person name="Trinca V."/>
            <person name="Uliana J.V.C."/>
            <person name="Torres T.T."/>
            <person name="Ward R.J."/>
            <person name="Monesi N."/>
        </authorList>
    </citation>
    <scope>NUCLEOTIDE SEQUENCE</scope>
    <source>
        <strain evidence="2">HSMRA1968</strain>
        <tissue evidence="2">Whole embryos</tissue>
    </source>
</reference>
<keyword evidence="3" id="KW-1185">Reference proteome</keyword>
<keyword evidence="1" id="KW-0472">Membrane</keyword>
<keyword evidence="1" id="KW-1133">Transmembrane helix</keyword>
<organism evidence="2 3">
    <name type="scientific">Pseudolycoriella hygida</name>
    <dbReference type="NCBI Taxonomy" id="35572"/>
    <lineage>
        <taxon>Eukaryota</taxon>
        <taxon>Metazoa</taxon>
        <taxon>Ecdysozoa</taxon>
        <taxon>Arthropoda</taxon>
        <taxon>Hexapoda</taxon>
        <taxon>Insecta</taxon>
        <taxon>Pterygota</taxon>
        <taxon>Neoptera</taxon>
        <taxon>Endopterygota</taxon>
        <taxon>Diptera</taxon>
        <taxon>Nematocera</taxon>
        <taxon>Sciaroidea</taxon>
        <taxon>Sciaridae</taxon>
        <taxon>Pseudolycoriella</taxon>
    </lineage>
</organism>
<evidence type="ECO:0000313" key="3">
    <source>
        <dbReference type="Proteomes" id="UP001151699"/>
    </source>
</evidence>
<feature type="transmembrane region" description="Helical" evidence="1">
    <location>
        <begin position="214"/>
        <end position="232"/>
    </location>
</feature>
<dbReference type="AlphaFoldDB" id="A0A9Q0S6J3"/>
<evidence type="ECO:0000256" key="1">
    <source>
        <dbReference type="SAM" id="Phobius"/>
    </source>
</evidence>
<proteinExistence type="predicted"/>
<accession>A0A9Q0S6J3</accession>
<dbReference type="Proteomes" id="UP001151699">
    <property type="component" value="Chromosome A"/>
</dbReference>
<feature type="transmembrane region" description="Helical" evidence="1">
    <location>
        <begin position="270"/>
        <end position="291"/>
    </location>
</feature>
<comment type="caution">
    <text evidence="2">The sequence shown here is derived from an EMBL/GenBank/DDBJ whole genome shotgun (WGS) entry which is preliminary data.</text>
</comment>
<dbReference type="OrthoDB" id="8027954at2759"/>
<evidence type="ECO:0000313" key="2">
    <source>
        <dbReference type="EMBL" id="KAJ6645350.1"/>
    </source>
</evidence>
<dbReference type="EMBL" id="WJQU01000001">
    <property type="protein sequence ID" value="KAJ6645350.1"/>
    <property type="molecule type" value="Genomic_DNA"/>
</dbReference>
<name>A0A9Q0S6J3_9DIPT</name>
<sequence>MTGKKEFLVIAPSNSNYSSNKHLLSQVKSIQRLRKPIKIGFFFTDAAFHDLQQLFEWSWKNRIINIFAATYDSYPIETSSDDGRLSIFTYNPFGKFRVENVTSQSFDLFFISQKSNWQQYPLTLTEEFETYKTRNTWLAVFRVMNCSWKFLNQSASNDSIPPFQNIKTTLFSIFHFKTSLLYPMHSLLFCILTPEALPYSEFTSYLRNILSNEFFVYTSVTITSVIVLLVIARYKNQRKIQFFACATDVFNLLMNDNSAMKYNRLSLVEVLVIVPLTFVGFVIINCIFSNLQSHITRPFPQPQIKTLEDIYRNI</sequence>
<gene>
    <name evidence="2" type="ORF">Bhyg_00555</name>
</gene>
<keyword evidence="1" id="KW-0812">Transmembrane</keyword>
<protein>
    <submittedName>
        <fullName evidence="2">Uncharacterized protein</fullName>
    </submittedName>
</protein>